<proteinExistence type="predicted"/>
<organism evidence="2 3">
    <name type="scientific">Cercophora scortea</name>
    <dbReference type="NCBI Taxonomy" id="314031"/>
    <lineage>
        <taxon>Eukaryota</taxon>
        <taxon>Fungi</taxon>
        <taxon>Dikarya</taxon>
        <taxon>Ascomycota</taxon>
        <taxon>Pezizomycotina</taxon>
        <taxon>Sordariomycetes</taxon>
        <taxon>Sordariomycetidae</taxon>
        <taxon>Sordariales</taxon>
        <taxon>Lasiosphaeriaceae</taxon>
        <taxon>Cercophora</taxon>
    </lineage>
</organism>
<dbReference type="GO" id="GO:1990071">
    <property type="term" value="C:TRAPPII protein complex"/>
    <property type="evidence" value="ECO:0007669"/>
    <property type="project" value="InterPro"/>
</dbReference>
<dbReference type="Pfam" id="PF12735">
    <property type="entry name" value="IgD3_Trs65"/>
    <property type="match status" value="1"/>
</dbReference>
<evidence type="ECO:0000313" key="3">
    <source>
        <dbReference type="Proteomes" id="UP001286456"/>
    </source>
</evidence>
<dbReference type="PANTHER" id="PTHR28159:SF1">
    <property type="entry name" value="TRAFFICKING PROTEIN PARTICLE COMPLEX II-SPECIFIC SUBUNIT 65"/>
    <property type="match status" value="1"/>
</dbReference>
<keyword evidence="3" id="KW-1185">Reference proteome</keyword>
<sequence>MAPLDRRGNAPDAATQALLDRSYLTYLVPFTTNFDPKTSLQPGPSDSPRPGKFEAVEQRDLLFFDETVHVYLVLRTPHADEQTLRPLLRRLVLTLDAQIVNNHGPDRDGPPTSETIFKGTVPDIEDVCIVTNEPSADDGEDDGKDRYVHAVWKLPVFLARPRIRLQAPSVVFSAAASLKLLDADQAGGQHSGYMQSCMPSGLNLLESFAGDPMLNGVQPRLSALRVSRVAPVTQSEDAPRLLKGLRSLRLKVYAVVHTRVRFARPNTSPPSPALIALLEVDFSPFFDYEVSLNKITLSVTDGTVEDLNSQDGMDLPLSCVAHDHLTFLYRLAPRELDIISKNPARELDIAIEVTALVRPEGRNICLPKLTMSWATTLDFTLPVNPGFGQPITQPIQRAHRPSQLSIGGGADVHSLISPSVSRPDALPSLEAATARSVEATVPDFGITMTFSGPDQPVYAGEEFSWTVFVVNRSKHDGGVPSISVTAAAGGPGGGRGSLAGAVAARKLALHAIPKRRRNELRVLRPPSAVGPGIKRDPLTADAVLDENVVHAMQRSSLVDSAELVCLTGDVRVGPLAPDACAVVELRFLALMEGVVGVEAVRIVDLGTQEHVDVRELPVILVQKRR</sequence>
<name>A0AAE0J309_9PEZI</name>
<dbReference type="GO" id="GO:0006891">
    <property type="term" value="P:intra-Golgi vesicle-mediated transport"/>
    <property type="evidence" value="ECO:0007669"/>
    <property type="project" value="InterPro"/>
</dbReference>
<feature type="domain" description="Trafficking protein particle complex II-specific subunit 65 IgD3" evidence="1">
    <location>
        <begin position="422"/>
        <end position="621"/>
    </location>
</feature>
<evidence type="ECO:0000313" key="2">
    <source>
        <dbReference type="EMBL" id="KAK3336022.1"/>
    </source>
</evidence>
<gene>
    <name evidence="2" type="ORF">B0T19DRAFT_436835</name>
</gene>
<dbReference type="InterPro" id="IPR024662">
    <property type="entry name" value="Trs65"/>
</dbReference>
<dbReference type="GO" id="GO:0005802">
    <property type="term" value="C:trans-Golgi network"/>
    <property type="evidence" value="ECO:0007669"/>
    <property type="project" value="TreeGrafter"/>
</dbReference>
<evidence type="ECO:0000259" key="1">
    <source>
        <dbReference type="Pfam" id="PF12735"/>
    </source>
</evidence>
<dbReference type="InterPro" id="IPR055420">
    <property type="entry name" value="IgD3_Trs65"/>
</dbReference>
<dbReference type="AlphaFoldDB" id="A0AAE0J309"/>
<dbReference type="PANTHER" id="PTHR28159">
    <property type="entry name" value="TRAFFICKING PROTEIN PARTICLE COMPLEX II-SPECIFIC SUBUNIT 65"/>
    <property type="match status" value="1"/>
</dbReference>
<reference evidence="2" key="1">
    <citation type="journal article" date="2023" name="Mol. Phylogenet. Evol.">
        <title>Genome-scale phylogeny and comparative genomics of the fungal order Sordariales.</title>
        <authorList>
            <person name="Hensen N."/>
            <person name="Bonometti L."/>
            <person name="Westerberg I."/>
            <person name="Brannstrom I.O."/>
            <person name="Guillou S."/>
            <person name="Cros-Aarteil S."/>
            <person name="Calhoun S."/>
            <person name="Haridas S."/>
            <person name="Kuo A."/>
            <person name="Mondo S."/>
            <person name="Pangilinan J."/>
            <person name="Riley R."/>
            <person name="LaButti K."/>
            <person name="Andreopoulos B."/>
            <person name="Lipzen A."/>
            <person name="Chen C."/>
            <person name="Yan M."/>
            <person name="Daum C."/>
            <person name="Ng V."/>
            <person name="Clum A."/>
            <person name="Steindorff A."/>
            <person name="Ohm R.A."/>
            <person name="Martin F."/>
            <person name="Silar P."/>
            <person name="Natvig D.O."/>
            <person name="Lalanne C."/>
            <person name="Gautier V."/>
            <person name="Ament-Velasquez S.L."/>
            <person name="Kruys A."/>
            <person name="Hutchinson M.I."/>
            <person name="Powell A.J."/>
            <person name="Barry K."/>
            <person name="Miller A.N."/>
            <person name="Grigoriev I.V."/>
            <person name="Debuchy R."/>
            <person name="Gladieux P."/>
            <person name="Hiltunen Thoren M."/>
            <person name="Johannesson H."/>
        </authorList>
    </citation>
    <scope>NUCLEOTIDE SEQUENCE</scope>
    <source>
        <strain evidence="2">SMH4131-1</strain>
    </source>
</reference>
<reference evidence="2" key="2">
    <citation type="submission" date="2023-06" db="EMBL/GenBank/DDBJ databases">
        <authorList>
            <consortium name="Lawrence Berkeley National Laboratory"/>
            <person name="Haridas S."/>
            <person name="Hensen N."/>
            <person name="Bonometti L."/>
            <person name="Westerberg I."/>
            <person name="Brannstrom I.O."/>
            <person name="Guillou S."/>
            <person name="Cros-Aarteil S."/>
            <person name="Calhoun S."/>
            <person name="Kuo A."/>
            <person name="Mondo S."/>
            <person name="Pangilinan J."/>
            <person name="Riley R."/>
            <person name="Labutti K."/>
            <person name="Andreopoulos B."/>
            <person name="Lipzen A."/>
            <person name="Chen C."/>
            <person name="Yanf M."/>
            <person name="Daum C."/>
            <person name="Ng V."/>
            <person name="Clum A."/>
            <person name="Steindorff A."/>
            <person name="Ohm R."/>
            <person name="Martin F."/>
            <person name="Silar P."/>
            <person name="Natvig D."/>
            <person name="Lalanne C."/>
            <person name="Gautier V."/>
            <person name="Ament-Velasquez S.L."/>
            <person name="Kruys A."/>
            <person name="Hutchinson M.I."/>
            <person name="Powell A.J."/>
            <person name="Barry K."/>
            <person name="Miller A.N."/>
            <person name="Grigoriev I.V."/>
            <person name="Debuchy R."/>
            <person name="Gladieux P."/>
            <person name="Thoren M.H."/>
            <person name="Johannesson H."/>
        </authorList>
    </citation>
    <scope>NUCLEOTIDE SEQUENCE</scope>
    <source>
        <strain evidence="2">SMH4131-1</strain>
    </source>
</reference>
<dbReference type="EMBL" id="JAUEPO010000001">
    <property type="protein sequence ID" value="KAK3336022.1"/>
    <property type="molecule type" value="Genomic_DNA"/>
</dbReference>
<dbReference type="Proteomes" id="UP001286456">
    <property type="component" value="Unassembled WGS sequence"/>
</dbReference>
<protein>
    <submittedName>
        <fullName evidence="2">TRAPP trafficking subunit Trs65-domain-containing protein</fullName>
    </submittedName>
</protein>
<accession>A0AAE0J309</accession>
<comment type="caution">
    <text evidence="2">The sequence shown here is derived from an EMBL/GenBank/DDBJ whole genome shotgun (WGS) entry which is preliminary data.</text>
</comment>